<dbReference type="PROSITE" id="PS51257">
    <property type="entry name" value="PROKAR_LIPOPROTEIN"/>
    <property type="match status" value="1"/>
</dbReference>
<dbReference type="PANTHER" id="PTHR19328">
    <property type="entry name" value="HEDGEHOG-INTERACTING PROTEIN"/>
    <property type="match status" value="1"/>
</dbReference>
<dbReference type="InterPro" id="IPR011042">
    <property type="entry name" value="6-blade_b-propeller_TolB-like"/>
</dbReference>
<name>A0A239E7J8_9ACTN</name>
<feature type="compositionally biased region" description="Basic and acidic residues" evidence="1">
    <location>
        <begin position="347"/>
        <end position="360"/>
    </location>
</feature>
<feature type="compositionally biased region" description="Polar residues" evidence="1">
    <location>
        <begin position="35"/>
        <end position="44"/>
    </location>
</feature>
<feature type="signal peptide" evidence="2">
    <location>
        <begin position="1"/>
        <end position="24"/>
    </location>
</feature>
<feature type="domain" description="Glucose/Sorbosone dehydrogenase" evidence="3">
    <location>
        <begin position="59"/>
        <end position="350"/>
    </location>
</feature>
<dbReference type="SUPFAM" id="SSF50952">
    <property type="entry name" value="Soluble quinoprotein glucose dehydrogenase"/>
    <property type="match status" value="1"/>
</dbReference>
<feature type="region of interest" description="Disordered" evidence="1">
    <location>
        <begin position="342"/>
        <end position="366"/>
    </location>
</feature>
<feature type="chain" id="PRO_5039208001" evidence="2">
    <location>
        <begin position="25"/>
        <end position="366"/>
    </location>
</feature>
<dbReference type="RefSeq" id="WP_089324852.1">
    <property type="nucleotide sequence ID" value="NZ_FZOR01000003.1"/>
</dbReference>
<evidence type="ECO:0000259" key="3">
    <source>
        <dbReference type="Pfam" id="PF07995"/>
    </source>
</evidence>
<reference evidence="4 5" key="1">
    <citation type="submission" date="2017-06" db="EMBL/GenBank/DDBJ databases">
        <authorList>
            <person name="Kim H.J."/>
            <person name="Triplett B.A."/>
        </authorList>
    </citation>
    <scope>NUCLEOTIDE SEQUENCE [LARGE SCALE GENOMIC DNA]</scope>
    <source>
        <strain evidence="4 5">DSM 44715</strain>
    </source>
</reference>
<dbReference type="PANTHER" id="PTHR19328:SF13">
    <property type="entry name" value="HIPL1 PROTEIN"/>
    <property type="match status" value="1"/>
</dbReference>
<evidence type="ECO:0000313" key="5">
    <source>
        <dbReference type="Proteomes" id="UP000198318"/>
    </source>
</evidence>
<evidence type="ECO:0000256" key="1">
    <source>
        <dbReference type="SAM" id="MobiDB-lite"/>
    </source>
</evidence>
<gene>
    <name evidence="4" type="ORF">SAMN05443665_1003262</name>
</gene>
<dbReference type="Proteomes" id="UP000198318">
    <property type="component" value="Unassembled WGS sequence"/>
</dbReference>
<feature type="region of interest" description="Disordered" evidence="1">
    <location>
        <begin position="22"/>
        <end position="52"/>
    </location>
</feature>
<dbReference type="InterPro" id="IPR012938">
    <property type="entry name" value="Glc/Sorbosone_DH"/>
</dbReference>
<proteinExistence type="predicted"/>
<dbReference type="Pfam" id="PF07995">
    <property type="entry name" value="GSDH"/>
    <property type="match status" value="1"/>
</dbReference>
<evidence type="ECO:0000256" key="2">
    <source>
        <dbReference type="SAM" id="SignalP"/>
    </source>
</evidence>
<dbReference type="Gene3D" id="2.120.10.30">
    <property type="entry name" value="TolB, C-terminal domain"/>
    <property type="match status" value="1"/>
</dbReference>
<accession>A0A239E7J8</accession>
<evidence type="ECO:0000313" key="4">
    <source>
        <dbReference type="EMBL" id="SNS40439.1"/>
    </source>
</evidence>
<sequence>MRVHTIVLVSAAVLLAGCSSSSSGGDGDGGARTSPPVSSASPSGTAGARGEPRTVAADLEVPWAVAFLPGGDALVTERDSGRVVRVSPSGRKTAAGTVPGVEASGEGGLLGVAVSPTYASDHLVYLYYTAATDNRVARATYDGRLGTPEPIITGIPKGSNHNGGRLAFGPDKMLYVTTGETGDGPLAQDRNSLAGKILRVTPDGKPAPGNPFGNRVWTYGHRNVQGLAWDDRGRLYATEFGQNRFDEINLIQKGKNYGWPQAEGDEGGAGFTKPLLTWTTDEASPSGLAYAGGSLWAAALRGERLWQVPLDDGRAGRPVAHFQDRFGRLRAVAEAPDGTLWVTTSNRDGRGDPASDDDRVLSVPAN</sequence>
<dbReference type="AlphaFoldDB" id="A0A239E7J8"/>
<dbReference type="EMBL" id="FZOR01000003">
    <property type="protein sequence ID" value="SNS40439.1"/>
    <property type="molecule type" value="Genomic_DNA"/>
</dbReference>
<keyword evidence="2" id="KW-0732">Signal</keyword>
<organism evidence="4 5">
    <name type="scientific">Actinomadura meyerae</name>
    <dbReference type="NCBI Taxonomy" id="240840"/>
    <lineage>
        <taxon>Bacteria</taxon>
        <taxon>Bacillati</taxon>
        <taxon>Actinomycetota</taxon>
        <taxon>Actinomycetes</taxon>
        <taxon>Streptosporangiales</taxon>
        <taxon>Thermomonosporaceae</taxon>
        <taxon>Actinomadura</taxon>
    </lineage>
</organism>
<protein>
    <submittedName>
        <fullName evidence="4">Glucose/arabinose dehydrogenase, beta-propeller fold</fullName>
    </submittedName>
</protein>
<keyword evidence="5" id="KW-1185">Reference proteome</keyword>
<dbReference type="InterPro" id="IPR011041">
    <property type="entry name" value="Quinoprot_gluc/sorb_DH_b-prop"/>
</dbReference>
<dbReference type="OrthoDB" id="9770043at2"/>